<dbReference type="GO" id="GO:0046872">
    <property type="term" value="F:metal ion binding"/>
    <property type="evidence" value="ECO:0007669"/>
    <property type="project" value="UniProtKB-KW"/>
</dbReference>
<keyword evidence="3" id="KW-0460">Magnesium</keyword>
<keyword evidence="4" id="KW-0119">Carbohydrate metabolism</keyword>
<sequence length="319" mass="33744">MASSGLASTHTSTFLAIGPQLQRTGSLRRTSCLSPTLCQSWSLCATAANTSCRVCDGKCGAVVPHQRFGEDLQLAGKGKKSIGGKVGSWRKGREVQAFAQLAVGPAAHSCSPGGTKRLSKGLAKKIYSEGRDGAKGVQRSGAPLCSRGGYPRSHLHTICARVSSRRISDRVESRIGCRALSDSGAQSGVGVVQSTEPKMQGDGSDVDVEAVLFDMDGVLCDSESRSRQAAAELFHEMGYPDVVEADFVPFTGTGELNFLSGVARKYGVEGFDAAKSKDRFYEIYLEKCKEAGLKIAVASSADRVKVNANLRAASIPIEM</sequence>
<evidence type="ECO:0000256" key="2">
    <source>
        <dbReference type="ARBA" id="ARBA00022723"/>
    </source>
</evidence>
<proteinExistence type="predicted"/>
<dbReference type="AlphaFoldDB" id="A0A388L7H2"/>
<accession>A0A388L7H2</accession>
<dbReference type="Gene3D" id="3.40.50.1000">
    <property type="entry name" value="HAD superfamily/HAD-like"/>
    <property type="match status" value="1"/>
</dbReference>
<keyword evidence="2" id="KW-0479">Metal-binding</keyword>
<dbReference type="Gramene" id="GBG78260">
    <property type="protein sequence ID" value="GBG78260"/>
    <property type="gene ID" value="CBR_g26291"/>
</dbReference>
<dbReference type="InterPro" id="IPR023214">
    <property type="entry name" value="HAD_sf"/>
</dbReference>
<evidence type="ECO:0000256" key="4">
    <source>
        <dbReference type="ARBA" id="ARBA00023277"/>
    </source>
</evidence>
<dbReference type="InterPro" id="IPR023198">
    <property type="entry name" value="PGP-like_dom2"/>
</dbReference>
<dbReference type="EMBL" id="BFEA01000290">
    <property type="protein sequence ID" value="GBG78260.1"/>
    <property type="molecule type" value="Genomic_DNA"/>
</dbReference>
<keyword evidence="6" id="KW-1185">Reference proteome</keyword>
<dbReference type="STRING" id="69332.A0A388L7H2"/>
<evidence type="ECO:0000256" key="1">
    <source>
        <dbReference type="ARBA" id="ARBA00001946"/>
    </source>
</evidence>
<dbReference type="Proteomes" id="UP000265515">
    <property type="component" value="Unassembled WGS sequence"/>
</dbReference>
<name>A0A388L7H2_CHABU</name>
<evidence type="ECO:0000313" key="5">
    <source>
        <dbReference type="EMBL" id="GBG78260.1"/>
    </source>
</evidence>
<dbReference type="Gene3D" id="1.10.150.240">
    <property type="entry name" value="Putative phosphatase, domain 2"/>
    <property type="match status" value="1"/>
</dbReference>
<dbReference type="InterPro" id="IPR051600">
    <property type="entry name" value="Beta-PGM-like"/>
</dbReference>
<dbReference type="GO" id="GO:0003824">
    <property type="term" value="F:catalytic activity"/>
    <property type="evidence" value="ECO:0007669"/>
    <property type="project" value="UniProtKB-ARBA"/>
</dbReference>
<evidence type="ECO:0000256" key="3">
    <source>
        <dbReference type="ARBA" id="ARBA00022842"/>
    </source>
</evidence>
<dbReference type="SUPFAM" id="SSF56784">
    <property type="entry name" value="HAD-like"/>
    <property type="match status" value="1"/>
</dbReference>
<dbReference type="InterPro" id="IPR036412">
    <property type="entry name" value="HAD-like_sf"/>
</dbReference>
<reference evidence="5 6" key="1">
    <citation type="journal article" date="2018" name="Cell">
        <title>The Chara Genome: Secondary Complexity and Implications for Plant Terrestrialization.</title>
        <authorList>
            <person name="Nishiyama T."/>
            <person name="Sakayama H."/>
            <person name="Vries J.D."/>
            <person name="Buschmann H."/>
            <person name="Saint-Marcoux D."/>
            <person name="Ullrich K.K."/>
            <person name="Haas F.B."/>
            <person name="Vanderstraeten L."/>
            <person name="Becker D."/>
            <person name="Lang D."/>
            <person name="Vosolsobe S."/>
            <person name="Rombauts S."/>
            <person name="Wilhelmsson P.K.I."/>
            <person name="Janitza P."/>
            <person name="Kern R."/>
            <person name="Heyl A."/>
            <person name="Rumpler F."/>
            <person name="Villalobos L.I.A.C."/>
            <person name="Clay J.M."/>
            <person name="Skokan R."/>
            <person name="Toyoda A."/>
            <person name="Suzuki Y."/>
            <person name="Kagoshima H."/>
            <person name="Schijlen E."/>
            <person name="Tajeshwar N."/>
            <person name="Catarino B."/>
            <person name="Hetherington A.J."/>
            <person name="Saltykova A."/>
            <person name="Bonnot C."/>
            <person name="Breuninger H."/>
            <person name="Symeonidi A."/>
            <person name="Radhakrishnan G.V."/>
            <person name="Van Nieuwerburgh F."/>
            <person name="Deforce D."/>
            <person name="Chang C."/>
            <person name="Karol K.G."/>
            <person name="Hedrich R."/>
            <person name="Ulvskov P."/>
            <person name="Glockner G."/>
            <person name="Delwiche C.F."/>
            <person name="Petrasek J."/>
            <person name="Van de Peer Y."/>
            <person name="Friml J."/>
            <person name="Beilby M."/>
            <person name="Dolan L."/>
            <person name="Kohara Y."/>
            <person name="Sugano S."/>
            <person name="Fujiyama A."/>
            <person name="Delaux P.-M."/>
            <person name="Quint M."/>
            <person name="TheiBen G."/>
            <person name="Hagemann M."/>
            <person name="Harholt J."/>
            <person name="Dunand C."/>
            <person name="Zachgo S."/>
            <person name="Langdale J."/>
            <person name="Maumus F."/>
            <person name="Straeten D.V.D."/>
            <person name="Gould S.B."/>
            <person name="Rensing S.A."/>
        </authorList>
    </citation>
    <scope>NUCLEOTIDE SEQUENCE [LARGE SCALE GENOMIC DNA]</scope>
    <source>
        <strain evidence="5 6">S276</strain>
    </source>
</reference>
<gene>
    <name evidence="5" type="ORF">CBR_g26291</name>
</gene>
<organism evidence="5 6">
    <name type="scientific">Chara braunii</name>
    <name type="common">Braun's stonewort</name>
    <dbReference type="NCBI Taxonomy" id="69332"/>
    <lineage>
        <taxon>Eukaryota</taxon>
        <taxon>Viridiplantae</taxon>
        <taxon>Streptophyta</taxon>
        <taxon>Charophyceae</taxon>
        <taxon>Charales</taxon>
        <taxon>Characeae</taxon>
        <taxon>Chara</taxon>
    </lineage>
</organism>
<comment type="cofactor">
    <cofactor evidence="1">
        <name>Mg(2+)</name>
        <dbReference type="ChEBI" id="CHEBI:18420"/>
    </cofactor>
</comment>
<dbReference type="Pfam" id="PF00702">
    <property type="entry name" value="Hydrolase"/>
    <property type="match status" value="1"/>
</dbReference>
<evidence type="ECO:0000313" key="6">
    <source>
        <dbReference type="Proteomes" id="UP000265515"/>
    </source>
</evidence>
<dbReference type="PANTHER" id="PTHR46193">
    <property type="entry name" value="6-PHOSPHOGLUCONATE PHOSPHATASE"/>
    <property type="match status" value="1"/>
</dbReference>
<dbReference type="PANTHER" id="PTHR46193:SF18">
    <property type="entry name" value="HEXITOL PHOSPHATASE B"/>
    <property type="match status" value="1"/>
</dbReference>
<protein>
    <submittedName>
        <fullName evidence="5">Uncharacterized protein</fullName>
    </submittedName>
</protein>
<dbReference type="OrthoDB" id="273823at2759"/>
<comment type="caution">
    <text evidence="5">The sequence shown here is derived from an EMBL/GenBank/DDBJ whole genome shotgun (WGS) entry which is preliminary data.</text>
</comment>